<reference evidence="2 3" key="1">
    <citation type="submission" date="2015-12" db="EMBL/GenBank/DDBJ databases">
        <title>Nitrous oxide reduction kinetics distinguish bacteria harboring typical versus atypical NosZ.</title>
        <authorList>
            <person name="Yoon S."/>
            <person name="Nissen S."/>
            <person name="Park D."/>
            <person name="Sanford R.A."/>
            <person name="Loeffler F.E."/>
        </authorList>
    </citation>
    <scope>NUCLEOTIDE SEQUENCE [LARGE SCALE GENOMIC DNA]</scope>
    <source>
        <strain evidence="2 3">ATCC BAA-841</strain>
    </source>
</reference>
<name>A0A133XF55_9RHOO</name>
<evidence type="ECO:0000313" key="3">
    <source>
        <dbReference type="Proteomes" id="UP000070186"/>
    </source>
</evidence>
<comment type="caution">
    <text evidence="2">The sequence shown here is derived from an EMBL/GenBank/DDBJ whole genome shotgun (WGS) entry which is preliminary data.</text>
</comment>
<proteinExistence type="predicted"/>
<dbReference type="STRING" id="281362.AT959_16650"/>
<dbReference type="PROSITE" id="PS50851">
    <property type="entry name" value="CHEW"/>
    <property type="match status" value="1"/>
</dbReference>
<dbReference type="InterPro" id="IPR002545">
    <property type="entry name" value="CheW-lke_dom"/>
</dbReference>
<dbReference type="Gene3D" id="2.40.50.180">
    <property type="entry name" value="CheA-289, Domain 4"/>
    <property type="match status" value="1"/>
</dbReference>
<dbReference type="Pfam" id="PF01584">
    <property type="entry name" value="CheW"/>
    <property type="match status" value="1"/>
</dbReference>
<dbReference type="SUPFAM" id="SSF50341">
    <property type="entry name" value="CheW-like"/>
    <property type="match status" value="1"/>
</dbReference>
<dbReference type="GO" id="GO:0007165">
    <property type="term" value="P:signal transduction"/>
    <property type="evidence" value="ECO:0007669"/>
    <property type="project" value="InterPro"/>
</dbReference>
<evidence type="ECO:0000313" key="2">
    <source>
        <dbReference type="EMBL" id="KXB29571.1"/>
    </source>
</evidence>
<evidence type="ECO:0000259" key="1">
    <source>
        <dbReference type="PROSITE" id="PS50851"/>
    </source>
</evidence>
<organism evidence="2 3">
    <name type="scientific">Dechloromonas denitrificans</name>
    <dbReference type="NCBI Taxonomy" id="281362"/>
    <lineage>
        <taxon>Bacteria</taxon>
        <taxon>Pseudomonadati</taxon>
        <taxon>Pseudomonadota</taxon>
        <taxon>Betaproteobacteria</taxon>
        <taxon>Rhodocyclales</taxon>
        <taxon>Azonexaceae</taxon>
        <taxon>Dechloromonas</taxon>
    </lineage>
</organism>
<accession>A0A133XF55</accession>
<dbReference type="InterPro" id="IPR036061">
    <property type="entry name" value="CheW-like_dom_sf"/>
</dbReference>
<dbReference type="RefSeq" id="WP_066885452.1">
    <property type="nucleotide sequence ID" value="NZ_LODL01000035.1"/>
</dbReference>
<dbReference type="AlphaFoldDB" id="A0A133XF55"/>
<dbReference type="EMBL" id="LODL01000035">
    <property type="protein sequence ID" value="KXB29571.1"/>
    <property type="molecule type" value="Genomic_DNA"/>
</dbReference>
<protein>
    <submittedName>
        <fullName evidence="2">Chemotaxis protein CheW</fullName>
    </submittedName>
</protein>
<dbReference type="GO" id="GO:0006935">
    <property type="term" value="P:chemotaxis"/>
    <property type="evidence" value="ECO:0007669"/>
    <property type="project" value="InterPro"/>
</dbReference>
<keyword evidence="3" id="KW-1185">Reference proteome</keyword>
<dbReference type="Proteomes" id="UP000070186">
    <property type="component" value="Unassembled WGS sequence"/>
</dbReference>
<gene>
    <name evidence="2" type="ORF">AT959_16650</name>
</gene>
<feature type="domain" description="CheW-like" evidence="1">
    <location>
        <begin position="27"/>
        <end position="165"/>
    </location>
</feature>
<sequence length="170" mass="18281">MAKKTSLRDFQAYLADRLTTAAQGKGGASWLGIQAGDEAWLVDLSDSGEIVQAPTVAGVPLTRPWFAGIANIRGNLFAVTDFSVFRGGVPTPHNANARLLLVGVKHGSNAALLVSRMLGLKNPEDFTAETPDPAAPEWAAMRYADHQGKIWHKLSVRDLLADQDFMNIGV</sequence>